<dbReference type="PANTHER" id="PTHR30535">
    <property type="entry name" value="VITAMIN B12-BINDING PROTEIN"/>
    <property type="match status" value="1"/>
</dbReference>
<organism evidence="2 3">
    <name type="scientific">Campylobacter blaseri</name>
    <dbReference type="NCBI Taxonomy" id="2042961"/>
    <lineage>
        <taxon>Bacteria</taxon>
        <taxon>Pseudomonadati</taxon>
        <taxon>Campylobacterota</taxon>
        <taxon>Epsilonproteobacteria</taxon>
        <taxon>Campylobacterales</taxon>
        <taxon>Campylobacteraceae</taxon>
        <taxon>Campylobacter</taxon>
    </lineage>
</organism>
<dbReference type="SUPFAM" id="SSF53807">
    <property type="entry name" value="Helical backbone' metal receptor"/>
    <property type="match status" value="1"/>
</dbReference>
<dbReference type="OrthoDB" id="63946at2"/>
<evidence type="ECO:0000313" key="2">
    <source>
        <dbReference type="EMBL" id="PSM52141.1"/>
    </source>
</evidence>
<dbReference type="PROSITE" id="PS50983">
    <property type="entry name" value="FE_B12_PBP"/>
    <property type="match status" value="1"/>
</dbReference>
<dbReference type="AlphaFoldDB" id="A0A2P8R0Z1"/>
<dbReference type="InterPro" id="IPR002491">
    <property type="entry name" value="ABC_transptr_periplasmic_BD"/>
</dbReference>
<dbReference type="Proteomes" id="UP000240535">
    <property type="component" value="Unassembled WGS sequence"/>
</dbReference>
<comment type="caution">
    <text evidence="2">The sequence shown here is derived from an EMBL/GenBank/DDBJ whole genome shotgun (WGS) entry which is preliminary data.</text>
</comment>
<proteinExistence type="predicted"/>
<dbReference type="InterPro" id="IPR050902">
    <property type="entry name" value="ABC_Transporter_SBP"/>
</dbReference>
<name>A0A2P8R0Z1_9BACT</name>
<feature type="domain" description="Fe/B12 periplasmic-binding" evidence="1">
    <location>
        <begin position="33"/>
        <end position="310"/>
    </location>
</feature>
<sequence length="322" mass="36274">MVRVALFVLMLHSFVFGVVDAFNRDIVVENPQNLVFVGSGALRFGVYLGLEDRIVGIENREKRDDMHAPYNIVIKNKKLDKKPTIGEGGSGKLPSMEALIEANPDLIIASAMSKDQVKLIETKTKLPVFVISYSSSDDLSENNLKTMKQSLMALGEITNSKDRAVELIKYMEEQEKELRSLPINKKSVYIGGVNYKGSWGIGSTEGDYLPFSILGIENSLVDRSNKHVFIDIERILSVNPDVIFIDEGGRKNVELEMENKKDFFNSLKAFNDNKVFWLLPFNFYNTNLDNTFINAWSVAKALGANVDLEGKKDEIYRQFLGI</sequence>
<gene>
    <name evidence="2" type="ORF">CQ405_03530</name>
</gene>
<accession>A0A2P8R0Z1</accession>
<evidence type="ECO:0000259" key="1">
    <source>
        <dbReference type="PROSITE" id="PS50983"/>
    </source>
</evidence>
<evidence type="ECO:0000313" key="3">
    <source>
        <dbReference type="Proteomes" id="UP000240535"/>
    </source>
</evidence>
<dbReference type="RefSeq" id="WP_106870703.1">
    <property type="nucleotide sequence ID" value="NZ_CP053841.1"/>
</dbReference>
<dbReference type="EMBL" id="PDHH01000003">
    <property type="protein sequence ID" value="PSM52141.1"/>
    <property type="molecule type" value="Genomic_DNA"/>
</dbReference>
<protein>
    <submittedName>
        <fullName evidence="2">ABC transporter substrate-binding protein</fullName>
    </submittedName>
</protein>
<dbReference type="Pfam" id="PF01497">
    <property type="entry name" value="Peripla_BP_2"/>
    <property type="match status" value="1"/>
</dbReference>
<dbReference type="PANTHER" id="PTHR30535:SF34">
    <property type="entry name" value="MOLYBDATE-BINDING PROTEIN MOLA"/>
    <property type="match status" value="1"/>
</dbReference>
<keyword evidence="3" id="KW-1185">Reference proteome</keyword>
<reference evidence="3" key="1">
    <citation type="submission" date="2017-10" db="EMBL/GenBank/DDBJ databases">
        <title>Campylobacter species from seals.</title>
        <authorList>
            <person name="Gilbert M.J."/>
            <person name="Zomer A.L."/>
            <person name="Timmerman A.J."/>
            <person name="Duim B."/>
            <person name="Wagenaar J.A."/>
        </authorList>
    </citation>
    <scope>NUCLEOTIDE SEQUENCE [LARGE SCALE GENOMIC DNA]</scope>
    <source>
        <strain evidence="3">17S00004-5</strain>
    </source>
</reference>
<dbReference type="Gene3D" id="3.40.50.1980">
    <property type="entry name" value="Nitrogenase molybdenum iron protein domain"/>
    <property type="match status" value="2"/>
</dbReference>